<feature type="chain" id="PRO_5047021795" description="Secreted protein" evidence="2">
    <location>
        <begin position="20"/>
        <end position="221"/>
    </location>
</feature>
<dbReference type="RefSeq" id="WP_308864446.1">
    <property type="nucleotide sequence ID" value="NZ_JAVHUL010000020.1"/>
</dbReference>
<evidence type="ECO:0000256" key="2">
    <source>
        <dbReference type="SAM" id="SignalP"/>
    </source>
</evidence>
<keyword evidence="2" id="KW-0732">Signal</keyword>
<comment type="caution">
    <text evidence="3">The sequence shown here is derived from an EMBL/GenBank/DDBJ whole genome shotgun (WGS) entry which is preliminary data.</text>
</comment>
<evidence type="ECO:0000256" key="1">
    <source>
        <dbReference type="SAM" id="MobiDB-lite"/>
    </source>
</evidence>
<organism evidence="3 4">
    <name type="scientific">Mesonia profundi</name>
    <dbReference type="NCBI Taxonomy" id="3070998"/>
    <lineage>
        <taxon>Bacteria</taxon>
        <taxon>Pseudomonadati</taxon>
        <taxon>Bacteroidota</taxon>
        <taxon>Flavobacteriia</taxon>
        <taxon>Flavobacteriales</taxon>
        <taxon>Flavobacteriaceae</taxon>
        <taxon>Mesonia</taxon>
    </lineage>
</organism>
<evidence type="ECO:0000313" key="4">
    <source>
        <dbReference type="Proteomes" id="UP001230915"/>
    </source>
</evidence>
<evidence type="ECO:0008006" key="5">
    <source>
        <dbReference type="Google" id="ProtNLM"/>
    </source>
</evidence>
<accession>A0ABU1A1S2</accession>
<proteinExistence type="predicted"/>
<name>A0ABU1A1S2_9FLAO</name>
<feature type="compositionally biased region" description="Polar residues" evidence="1">
    <location>
        <begin position="38"/>
        <end position="55"/>
    </location>
</feature>
<protein>
    <recommendedName>
        <fullName evidence="5">Secreted protein</fullName>
    </recommendedName>
</protein>
<sequence length="221" mass="24511">MKYIASLFGIFAVCGISHAQLDNPTTTTTGGRLGGNTMNSGGFTRSTPGLSKPNNSFYAGNKKERLLEPKKKSLDITDHDEFLDPTKKFDPKYLAKKEGDKTPEEFKKNQYFGDFKSNGKFVKILCRDHMAVDGDMVQIIVNGKVQISKISLQGSYTNVYINLKEGFNKIEVLALNQGMSGPNTAEFKVYDDMGGLIAKNIWNLATGFKASMIIVKEKEEE</sequence>
<evidence type="ECO:0000313" key="3">
    <source>
        <dbReference type="EMBL" id="MDQ7917640.1"/>
    </source>
</evidence>
<gene>
    <name evidence="3" type="ORF">RBU60_08640</name>
</gene>
<dbReference type="Proteomes" id="UP001230915">
    <property type="component" value="Unassembled WGS sequence"/>
</dbReference>
<keyword evidence="4" id="KW-1185">Reference proteome</keyword>
<dbReference type="EMBL" id="JAVHUL010000020">
    <property type="protein sequence ID" value="MDQ7917640.1"/>
    <property type="molecule type" value="Genomic_DNA"/>
</dbReference>
<feature type="region of interest" description="Disordered" evidence="1">
    <location>
        <begin position="23"/>
        <end position="55"/>
    </location>
</feature>
<feature type="signal peptide" evidence="2">
    <location>
        <begin position="1"/>
        <end position="19"/>
    </location>
</feature>
<reference evidence="3 4" key="1">
    <citation type="submission" date="2023-08" db="EMBL/GenBank/DDBJ databases">
        <title>Mesonia sp. MT50, isolated from deep-sea sediment of the Mariana Trench.</title>
        <authorList>
            <person name="Fu H."/>
        </authorList>
    </citation>
    <scope>NUCLEOTIDE SEQUENCE [LARGE SCALE GENOMIC DNA]</scope>
    <source>
        <strain evidence="3 4">MT50</strain>
    </source>
</reference>